<dbReference type="PANTHER" id="PTHR12035">
    <property type="entry name" value="SIALIC ACID BINDING IMMUNOGLOBULIN-LIKE LECTIN"/>
    <property type="match status" value="1"/>
</dbReference>
<evidence type="ECO:0000256" key="6">
    <source>
        <dbReference type="ARBA" id="ARBA00022889"/>
    </source>
</evidence>
<dbReference type="InterPro" id="IPR003598">
    <property type="entry name" value="Ig_sub2"/>
</dbReference>
<evidence type="ECO:0000256" key="2">
    <source>
        <dbReference type="ARBA" id="ARBA00022692"/>
    </source>
</evidence>
<keyword evidence="3 14" id="KW-0732">Signal</keyword>
<evidence type="ECO:0000256" key="1">
    <source>
        <dbReference type="ARBA" id="ARBA00004479"/>
    </source>
</evidence>
<keyword evidence="6" id="KW-0130">Cell adhesion</keyword>
<dbReference type="InterPro" id="IPR036179">
    <property type="entry name" value="Ig-like_dom_sf"/>
</dbReference>
<dbReference type="SUPFAM" id="SSF48726">
    <property type="entry name" value="Immunoglobulin"/>
    <property type="match status" value="4"/>
</dbReference>
<dbReference type="PROSITE" id="PS50835">
    <property type="entry name" value="IG_LIKE"/>
    <property type="match status" value="2"/>
</dbReference>
<dbReference type="InterPro" id="IPR003599">
    <property type="entry name" value="Ig_sub"/>
</dbReference>
<dbReference type="GO" id="GO:0033691">
    <property type="term" value="F:sialic acid binding"/>
    <property type="evidence" value="ECO:0007669"/>
    <property type="project" value="TreeGrafter"/>
</dbReference>
<dbReference type="GeneTree" id="ENSGT01150000286907"/>
<dbReference type="GO" id="GO:0005886">
    <property type="term" value="C:plasma membrane"/>
    <property type="evidence" value="ECO:0007669"/>
    <property type="project" value="TreeGrafter"/>
</dbReference>
<comment type="subcellular location">
    <subcellularLocation>
        <location evidence="1">Membrane</location>
        <topology evidence="1">Single-pass type I membrane protein</topology>
    </subcellularLocation>
</comment>
<keyword evidence="4" id="KW-0430">Lectin</keyword>
<dbReference type="InterPro" id="IPR013151">
    <property type="entry name" value="Immunoglobulin_dom"/>
</dbReference>
<dbReference type="Pfam" id="PF00047">
    <property type="entry name" value="ig"/>
    <property type="match status" value="1"/>
</dbReference>
<keyword evidence="8" id="KW-0472">Membrane</keyword>
<sequence>MLLQLVLLALLCWRDEAKGQRRPRINYMDYQIQVQPSVVVQEGLCVYVPCTFSYGKDGWNDSTPAHGYWFHEGADTDQDVPVAIKSPGHKVQKETQGRFHLLGDPQDSNCSLDIRDRGSAKWNYKLNHLSVRVMGKEGDVVSRAYQLRVQRTVVVPEGLCVRVPCFFTYPQVGWNDSTPAHGYWFWEGAKTNQDAPVATNDPDRKVQEETQGRFHLLGNPHTYNCSLDIRDARRTDNRTYFYRVVRGKQKWNYIEDYLSVHVIALTHLPDILIQGTLHSGHPMNLTCSVPWACEQATPPIFSWMTSALTALGPRTQRSSVLTLTPRPQDHGTSLACQVNLPGAGVTRTRTVLLHVSYPPQNLTVTIFLGNSTAPTTLESGSSLSVQEGQSLRLVCVADSNPPARLSWAHGSQTLSPSQSLNLGVLELPQVESSHEGKFTCQAQHPQGSLHISLSLSVQSECTGKACPLPGVMLGAVGGAGAKTLLFLSFWNSWASLLDTLCFTLSLLFLSDSLLSPSTQAHPLSDVLAPCSGQEEEFRCASLSFRGMKPRDPQEQDHAGCESSEIKIHT</sequence>
<dbReference type="SMART" id="SM00409">
    <property type="entry name" value="IG"/>
    <property type="match status" value="3"/>
</dbReference>
<dbReference type="SMART" id="SM00408">
    <property type="entry name" value="IGc2"/>
    <property type="match status" value="1"/>
</dbReference>
<dbReference type="Gene3D" id="2.60.40.10">
    <property type="entry name" value="Immunoglobulins"/>
    <property type="match status" value="4"/>
</dbReference>
<dbReference type="InterPro" id="IPR007110">
    <property type="entry name" value="Ig-like_dom"/>
</dbReference>
<evidence type="ECO:0000256" key="13">
    <source>
        <dbReference type="SAM" id="MobiDB-lite"/>
    </source>
</evidence>
<dbReference type="FunFam" id="2.60.40.10:FF:000829">
    <property type="entry name" value="Sialic acid-binding Ig-like lectin 8"/>
    <property type="match status" value="1"/>
</dbReference>
<organism evidence="16 17">
    <name type="scientific">Equus asinus</name>
    <name type="common">Donkey</name>
    <name type="synonym">Equus africanus asinus</name>
    <dbReference type="NCBI Taxonomy" id="9793"/>
    <lineage>
        <taxon>Eukaryota</taxon>
        <taxon>Metazoa</taxon>
        <taxon>Chordata</taxon>
        <taxon>Craniata</taxon>
        <taxon>Vertebrata</taxon>
        <taxon>Euteleostomi</taxon>
        <taxon>Mammalia</taxon>
        <taxon>Eutheria</taxon>
        <taxon>Laurasiatheria</taxon>
        <taxon>Perissodactyla</taxon>
        <taxon>Equidae</taxon>
        <taxon>Equus</taxon>
    </lineage>
</organism>
<accession>A0A8C4LP43</accession>
<keyword evidence="2" id="KW-0812">Transmembrane</keyword>
<dbReference type="Pfam" id="PF07686">
    <property type="entry name" value="V-set"/>
    <property type="match status" value="1"/>
</dbReference>
<dbReference type="AlphaFoldDB" id="A0A8C4LP43"/>
<evidence type="ECO:0000256" key="12">
    <source>
        <dbReference type="ARBA" id="ARBA00038361"/>
    </source>
</evidence>
<dbReference type="InterPro" id="IPR013106">
    <property type="entry name" value="Ig_V-set"/>
</dbReference>
<keyword evidence="9" id="KW-1015">Disulfide bond</keyword>
<keyword evidence="7" id="KW-1133">Transmembrane helix</keyword>
<comment type="similarity">
    <text evidence="12">Belongs to the immunoglobulin superfamily. SIGLEC (sialic acid binding Ig-like lectin) family.</text>
</comment>
<reference evidence="16" key="3">
    <citation type="submission" date="2025-09" db="UniProtKB">
        <authorList>
            <consortium name="Ensembl"/>
        </authorList>
    </citation>
    <scope>IDENTIFICATION</scope>
</reference>
<dbReference type="PROSITE" id="PS00290">
    <property type="entry name" value="IG_MHC"/>
    <property type="match status" value="1"/>
</dbReference>
<keyword evidence="17" id="KW-1185">Reference proteome</keyword>
<evidence type="ECO:0000256" key="14">
    <source>
        <dbReference type="SAM" id="SignalP"/>
    </source>
</evidence>
<evidence type="ECO:0000256" key="10">
    <source>
        <dbReference type="ARBA" id="ARBA00023180"/>
    </source>
</evidence>
<reference evidence="16 17" key="1">
    <citation type="journal article" date="2020" name="Nat. Commun.">
        <title>Donkey genomes provide new insights into domestication and selection for coat color.</title>
        <authorList>
            <person name="Wang"/>
            <person name="C."/>
            <person name="Li"/>
            <person name="H."/>
            <person name="Guo"/>
            <person name="Y."/>
            <person name="Huang"/>
            <person name="J."/>
            <person name="Sun"/>
            <person name="Y."/>
            <person name="Min"/>
            <person name="J."/>
            <person name="Wang"/>
            <person name="J."/>
            <person name="Fang"/>
            <person name="X."/>
            <person name="Zhao"/>
            <person name="Z."/>
            <person name="Wang"/>
            <person name="S."/>
            <person name="Zhang"/>
            <person name="Y."/>
            <person name="Liu"/>
            <person name="Q."/>
            <person name="Jiang"/>
            <person name="Q."/>
            <person name="Wang"/>
            <person name="X."/>
            <person name="Guo"/>
            <person name="Y."/>
            <person name="Yang"/>
            <person name="C."/>
            <person name="Wang"/>
            <person name="Y."/>
            <person name="Tian"/>
            <person name="F."/>
            <person name="Zhuang"/>
            <person name="G."/>
            <person name="Fan"/>
            <person name="Y."/>
            <person name="Gao"/>
            <person name="Q."/>
            <person name="Li"/>
            <person name="Y."/>
            <person name="Ju"/>
            <person name="Z."/>
            <person name="Li"/>
            <person name="J."/>
            <person name="Li"/>
            <person name="R."/>
            <person name="Hou"/>
            <person name="M."/>
            <person name="Yang"/>
            <person name="G."/>
            <person name="Liu"/>
            <person name="G."/>
            <person name="Liu"/>
            <person name="W."/>
            <person name="Guo"/>
            <person name="J."/>
            <person name="Pan"/>
            <person name="S."/>
            <person name="Fan"/>
            <person name="G."/>
            <person name="Zhang"/>
            <person name="W."/>
            <person name="Zhang"/>
            <person name="R."/>
            <person name="Yu"/>
            <person name="J."/>
            <person name="Zhang"/>
            <person name="X."/>
            <person name="Yin"/>
            <person name="Q."/>
            <person name="Ji"/>
            <person name="C."/>
            <person name="Jin"/>
            <person name="Y."/>
            <person name="Yue"/>
            <person name="G."/>
            <person name="Liu"/>
            <person name="M."/>
            <person name="Xu"/>
            <person name="J."/>
            <person name="Liu"/>
            <person name="S."/>
            <person name="Jordana"/>
            <person name="J."/>
            <person name="Noce"/>
            <person name="A."/>
            <person name="Amills"/>
            <person name="M."/>
            <person name="Wu"/>
            <person name="D.D."/>
            <person name="Li"/>
            <person name="S."/>
            <person name="Zhou"/>
            <person name="X. and Zhong"/>
            <person name="J."/>
        </authorList>
    </citation>
    <scope>NUCLEOTIDE SEQUENCE [LARGE SCALE GENOMIC DNA]</scope>
</reference>
<reference evidence="16" key="2">
    <citation type="submission" date="2025-08" db="UniProtKB">
        <authorList>
            <consortium name="Ensembl"/>
        </authorList>
    </citation>
    <scope>IDENTIFICATION</scope>
</reference>
<dbReference type="GO" id="GO:0007155">
    <property type="term" value="P:cell adhesion"/>
    <property type="evidence" value="ECO:0007669"/>
    <property type="project" value="UniProtKB-KW"/>
</dbReference>
<evidence type="ECO:0000256" key="7">
    <source>
        <dbReference type="ARBA" id="ARBA00022989"/>
    </source>
</evidence>
<evidence type="ECO:0000259" key="15">
    <source>
        <dbReference type="PROSITE" id="PS50835"/>
    </source>
</evidence>
<dbReference type="FunFam" id="2.60.40.10:FF:000912">
    <property type="entry name" value="Myeloid cell surface antigen CD33"/>
    <property type="match status" value="1"/>
</dbReference>
<evidence type="ECO:0000256" key="4">
    <source>
        <dbReference type="ARBA" id="ARBA00022734"/>
    </source>
</evidence>
<gene>
    <name evidence="16" type="primary">LOC106822340</name>
</gene>
<keyword evidence="5" id="KW-0677">Repeat</keyword>
<dbReference type="Pfam" id="PF13927">
    <property type="entry name" value="Ig_3"/>
    <property type="match status" value="1"/>
</dbReference>
<dbReference type="PANTHER" id="PTHR12035:SF132">
    <property type="entry name" value="MYELOID CELL SURFACE ANTIGEN CD33"/>
    <property type="match status" value="1"/>
</dbReference>
<evidence type="ECO:0000313" key="16">
    <source>
        <dbReference type="Ensembl" id="ENSEASP00005012277.2"/>
    </source>
</evidence>
<evidence type="ECO:0000256" key="9">
    <source>
        <dbReference type="ARBA" id="ARBA00023157"/>
    </source>
</evidence>
<name>A0A8C4LP43_EQUAS</name>
<evidence type="ECO:0000256" key="11">
    <source>
        <dbReference type="ARBA" id="ARBA00023319"/>
    </source>
</evidence>
<protein>
    <recommendedName>
        <fullName evidence="15">Ig-like domain-containing protein</fullName>
    </recommendedName>
</protein>
<feature type="signal peptide" evidence="14">
    <location>
        <begin position="1"/>
        <end position="19"/>
    </location>
</feature>
<dbReference type="Ensembl" id="ENSEAST00005013336.2">
    <property type="protein sequence ID" value="ENSEASP00005012277.2"/>
    <property type="gene ID" value="ENSEASG00005008569.2"/>
</dbReference>
<keyword evidence="10" id="KW-0325">Glycoprotein</keyword>
<dbReference type="InterPro" id="IPR013783">
    <property type="entry name" value="Ig-like_fold"/>
</dbReference>
<feature type="region of interest" description="Disordered" evidence="13">
    <location>
        <begin position="548"/>
        <end position="569"/>
    </location>
</feature>
<feature type="chain" id="PRO_5040196179" description="Ig-like domain-containing protein" evidence="14">
    <location>
        <begin position="20"/>
        <end position="569"/>
    </location>
</feature>
<evidence type="ECO:0000256" key="3">
    <source>
        <dbReference type="ARBA" id="ARBA00022729"/>
    </source>
</evidence>
<keyword evidence="11" id="KW-0393">Immunoglobulin domain</keyword>
<evidence type="ECO:0000313" key="17">
    <source>
        <dbReference type="Proteomes" id="UP000694387"/>
    </source>
</evidence>
<dbReference type="InterPro" id="IPR003006">
    <property type="entry name" value="Ig/MHC_CS"/>
</dbReference>
<dbReference type="GO" id="GO:0030246">
    <property type="term" value="F:carbohydrate binding"/>
    <property type="evidence" value="ECO:0007669"/>
    <property type="project" value="UniProtKB-KW"/>
</dbReference>
<feature type="domain" description="Ig-like" evidence="15">
    <location>
        <begin position="269"/>
        <end position="352"/>
    </location>
</feature>
<evidence type="ECO:0000256" key="8">
    <source>
        <dbReference type="ARBA" id="ARBA00023136"/>
    </source>
</evidence>
<evidence type="ECO:0000256" key="5">
    <source>
        <dbReference type="ARBA" id="ARBA00022737"/>
    </source>
</evidence>
<dbReference type="InterPro" id="IPR051036">
    <property type="entry name" value="SIGLEC"/>
</dbReference>
<feature type="domain" description="Ig-like" evidence="15">
    <location>
        <begin position="374"/>
        <end position="456"/>
    </location>
</feature>
<dbReference type="Proteomes" id="UP000694387">
    <property type="component" value="Chromosome 26"/>
</dbReference>
<proteinExistence type="inferred from homology"/>